<comment type="caution">
    <text evidence="2">The sequence shown here is derived from an EMBL/GenBank/DDBJ whole genome shotgun (WGS) entry which is preliminary data.</text>
</comment>
<dbReference type="PROSITE" id="PS50181">
    <property type="entry name" value="FBOX"/>
    <property type="match status" value="1"/>
</dbReference>
<name>A0AAV5J3Y2_9ROSI</name>
<evidence type="ECO:0000313" key="2">
    <source>
        <dbReference type="EMBL" id="GKV04763.1"/>
    </source>
</evidence>
<sequence length="171" mass="19566">MFQKQREPPKFPCKVETVLDRISSLPGHLIDNFLSHLPVKDAVRTSVLSRKWRYKWATVPSLVFDTQCLAASSLDPALIKNKLVSIVDHVLLLHNGPIQKFKLSHRDLLGAADIDRFFLYQEALSKNSYLKFGKDNGTGCLLVFLSARLWFIWSYLIACSNLHQRLKASRI</sequence>
<keyword evidence="3" id="KW-1185">Reference proteome</keyword>
<evidence type="ECO:0000259" key="1">
    <source>
        <dbReference type="PROSITE" id="PS50181"/>
    </source>
</evidence>
<dbReference type="PANTHER" id="PTHR31639:SF93">
    <property type="entry name" value="F-BOX_FBD_LRR PROTEIN"/>
    <property type="match status" value="1"/>
</dbReference>
<dbReference type="Proteomes" id="UP001054252">
    <property type="component" value="Unassembled WGS sequence"/>
</dbReference>
<evidence type="ECO:0000313" key="3">
    <source>
        <dbReference type="Proteomes" id="UP001054252"/>
    </source>
</evidence>
<gene>
    <name evidence="2" type="ORF">SLEP1_g16876</name>
</gene>
<dbReference type="EMBL" id="BPVZ01000022">
    <property type="protein sequence ID" value="GKV04763.1"/>
    <property type="molecule type" value="Genomic_DNA"/>
</dbReference>
<accession>A0AAV5J3Y2</accession>
<dbReference type="Pfam" id="PF00646">
    <property type="entry name" value="F-box"/>
    <property type="match status" value="1"/>
</dbReference>
<dbReference type="SUPFAM" id="SSF81383">
    <property type="entry name" value="F-box domain"/>
    <property type="match status" value="1"/>
</dbReference>
<protein>
    <recommendedName>
        <fullName evidence="1">F-box domain-containing protein</fullName>
    </recommendedName>
</protein>
<organism evidence="2 3">
    <name type="scientific">Rubroshorea leprosula</name>
    <dbReference type="NCBI Taxonomy" id="152421"/>
    <lineage>
        <taxon>Eukaryota</taxon>
        <taxon>Viridiplantae</taxon>
        <taxon>Streptophyta</taxon>
        <taxon>Embryophyta</taxon>
        <taxon>Tracheophyta</taxon>
        <taxon>Spermatophyta</taxon>
        <taxon>Magnoliopsida</taxon>
        <taxon>eudicotyledons</taxon>
        <taxon>Gunneridae</taxon>
        <taxon>Pentapetalae</taxon>
        <taxon>rosids</taxon>
        <taxon>malvids</taxon>
        <taxon>Malvales</taxon>
        <taxon>Dipterocarpaceae</taxon>
        <taxon>Rubroshorea</taxon>
    </lineage>
</organism>
<reference evidence="2 3" key="1">
    <citation type="journal article" date="2021" name="Commun. Biol.">
        <title>The genome of Shorea leprosula (Dipterocarpaceae) highlights the ecological relevance of drought in aseasonal tropical rainforests.</title>
        <authorList>
            <person name="Ng K.K.S."/>
            <person name="Kobayashi M.J."/>
            <person name="Fawcett J.A."/>
            <person name="Hatakeyama M."/>
            <person name="Paape T."/>
            <person name="Ng C.H."/>
            <person name="Ang C.C."/>
            <person name="Tnah L.H."/>
            <person name="Lee C.T."/>
            <person name="Nishiyama T."/>
            <person name="Sese J."/>
            <person name="O'Brien M.J."/>
            <person name="Copetti D."/>
            <person name="Mohd Noor M.I."/>
            <person name="Ong R.C."/>
            <person name="Putra M."/>
            <person name="Sireger I.Z."/>
            <person name="Indrioko S."/>
            <person name="Kosugi Y."/>
            <person name="Izuno A."/>
            <person name="Isagi Y."/>
            <person name="Lee S.L."/>
            <person name="Shimizu K.K."/>
        </authorList>
    </citation>
    <scope>NUCLEOTIDE SEQUENCE [LARGE SCALE GENOMIC DNA]</scope>
    <source>
        <strain evidence="2">214</strain>
    </source>
</reference>
<proteinExistence type="predicted"/>
<feature type="domain" description="F-box" evidence="1">
    <location>
        <begin position="19"/>
        <end position="53"/>
    </location>
</feature>
<dbReference type="InterPro" id="IPR001810">
    <property type="entry name" value="F-box_dom"/>
</dbReference>
<dbReference type="PANTHER" id="PTHR31639">
    <property type="entry name" value="F-BOX PROTEIN-LIKE"/>
    <property type="match status" value="1"/>
</dbReference>
<dbReference type="AlphaFoldDB" id="A0AAV5J3Y2"/>
<dbReference type="InterPro" id="IPR036047">
    <property type="entry name" value="F-box-like_dom_sf"/>
</dbReference>